<gene>
    <name evidence="1" type="ORF">E9998_19250</name>
</gene>
<evidence type="ECO:0000313" key="2">
    <source>
        <dbReference type="Proteomes" id="UP000305792"/>
    </source>
</evidence>
<proteinExistence type="predicted"/>
<evidence type="ECO:0000313" key="1">
    <source>
        <dbReference type="EMBL" id="THV26233.1"/>
    </source>
</evidence>
<sequence length="117" mass="12126">MAAAGRARAAAANRLILALALAWPLAVANRLLVDSENDLWDAVAVAEGDRWALAWDTAAGLAAATPEAACAAALDLYGLAADRLATHLRGTDRAVVETAAAFRGVRESITGRDRSDT</sequence>
<keyword evidence="2" id="KW-1185">Reference proteome</keyword>
<dbReference type="AlphaFoldDB" id="A0A4S8P7K7"/>
<comment type="caution">
    <text evidence="1">The sequence shown here is derived from an EMBL/GenBank/DDBJ whole genome shotgun (WGS) entry which is preliminary data.</text>
</comment>
<dbReference type="EMBL" id="STGX01000015">
    <property type="protein sequence ID" value="THV26233.1"/>
    <property type="molecule type" value="Genomic_DNA"/>
</dbReference>
<accession>A0A4S8P7K7</accession>
<organism evidence="1 2">
    <name type="scientific">Glycomyces paridis</name>
    <dbReference type="NCBI Taxonomy" id="2126555"/>
    <lineage>
        <taxon>Bacteria</taxon>
        <taxon>Bacillati</taxon>
        <taxon>Actinomycetota</taxon>
        <taxon>Actinomycetes</taxon>
        <taxon>Glycomycetales</taxon>
        <taxon>Glycomycetaceae</taxon>
        <taxon>Glycomyces</taxon>
    </lineage>
</organism>
<dbReference type="Proteomes" id="UP000305792">
    <property type="component" value="Unassembled WGS sequence"/>
</dbReference>
<protein>
    <submittedName>
        <fullName evidence="1">Uncharacterized protein</fullName>
    </submittedName>
</protein>
<dbReference type="RefSeq" id="WP_136531310.1">
    <property type="nucleotide sequence ID" value="NZ_STGX01000015.1"/>
</dbReference>
<reference evidence="1 2" key="1">
    <citation type="journal article" date="2018" name="Int. J. Syst. Evol. Microbiol.">
        <title>Glycomyces paridis sp. nov., isolated from the medicinal plant Paris polyphylla.</title>
        <authorList>
            <person name="Fang X.M."/>
            <person name="Bai J.L."/>
            <person name="Su J."/>
            <person name="Zhao L.L."/>
            <person name="Liu H.Y."/>
            <person name="Ma B.P."/>
            <person name="Zhang Y.Q."/>
            <person name="Yu L.Y."/>
        </authorList>
    </citation>
    <scope>NUCLEOTIDE SEQUENCE [LARGE SCALE GENOMIC DNA]</scope>
    <source>
        <strain evidence="1 2">CPCC 204357</strain>
    </source>
</reference>
<name>A0A4S8P7K7_9ACTN</name>